<dbReference type="PANTHER" id="PTHR24276:SF98">
    <property type="entry name" value="FI18310P1-RELATED"/>
    <property type="match status" value="1"/>
</dbReference>
<feature type="chain" id="PRO_5008101429" evidence="3">
    <location>
        <begin position="20"/>
        <end position="267"/>
    </location>
</feature>
<dbReference type="GO" id="GO:0004252">
    <property type="term" value="F:serine-type endopeptidase activity"/>
    <property type="evidence" value="ECO:0007669"/>
    <property type="project" value="InterPro"/>
</dbReference>
<dbReference type="CDD" id="cd00190">
    <property type="entry name" value="Tryp_SPc"/>
    <property type="match status" value="1"/>
</dbReference>
<dbReference type="Pfam" id="PF00089">
    <property type="entry name" value="Trypsin"/>
    <property type="match status" value="1"/>
</dbReference>
<dbReference type="GeneID" id="28852109"/>
<keyword evidence="3" id="KW-0732">Signal</keyword>
<accession>A0A179F8K6</accession>
<dbReference type="GO" id="GO:0006508">
    <property type="term" value="P:proteolysis"/>
    <property type="evidence" value="ECO:0007669"/>
    <property type="project" value="UniProtKB-KW"/>
</dbReference>
<protein>
    <submittedName>
        <fullName evidence="5">Trypsin-like serine protease</fullName>
    </submittedName>
</protein>
<dbReference type="Proteomes" id="UP000078397">
    <property type="component" value="Unassembled WGS sequence"/>
</dbReference>
<dbReference type="PROSITE" id="PS00135">
    <property type="entry name" value="TRYPSIN_SER"/>
    <property type="match status" value="1"/>
</dbReference>
<dbReference type="PROSITE" id="PS50240">
    <property type="entry name" value="TRYPSIN_DOM"/>
    <property type="match status" value="1"/>
</dbReference>
<gene>
    <name evidence="5" type="ORF">VFPPC_09607</name>
</gene>
<dbReference type="AlphaFoldDB" id="A0A179F8K6"/>
<keyword evidence="2" id="KW-1015">Disulfide bond</keyword>
<evidence type="ECO:0000256" key="1">
    <source>
        <dbReference type="ARBA" id="ARBA00007664"/>
    </source>
</evidence>
<dbReference type="RefSeq" id="XP_018139528.1">
    <property type="nucleotide sequence ID" value="XM_018288115.1"/>
</dbReference>
<dbReference type="PANTHER" id="PTHR24276">
    <property type="entry name" value="POLYSERASE-RELATED"/>
    <property type="match status" value="1"/>
</dbReference>
<dbReference type="InterPro" id="IPR001254">
    <property type="entry name" value="Trypsin_dom"/>
</dbReference>
<name>A0A179F8K6_METCM</name>
<dbReference type="InterPro" id="IPR033116">
    <property type="entry name" value="TRYPSIN_SER"/>
</dbReference>
<comment type="caution">
    <text evidence="5">The sequence shown here is derived from an EMBL/GenBank/DDBJ whole genome shotgun (WGS) entry which is preliminary data.</text>
</comment>
<organism evidence="5 6">
    <name type="scientific">Pochonia chlamydosporia 170</name>
    <dbReference type="NCBI Taxonomy" id="1380566"/>
    <lineage>
        <taxon>Eukaryota</taxon>
        <taxon>Fungi</taxon>
        <taxon>Dikarya</taxon>
        <taxon>Ascomycota</taxon>
        <taxon>Pezizomycotina</taxon>
        <taxon>Sordariomycetes</taxon>
        <taxon>Hypocreomycetidae</taxon>
        <taxon>Hypocreales</taxon>
        <taxon>Clavicipitaceae</taxon>
        <taxon>Pochonia</taxon>
    </lineage>
</organism>
<feature type="signal peptide" evidence="3">
    <location>
        <begin position="1"/>
        <end position="19"/>
    </location>
</feature>
<reference evidence="5 6" key="1">
    <citation type="journal article" date="2016" name="PLoS Pathog.">
        <title>Biosynthesis of antibiotic leucinostatins in bio-control fungus Purpureocillium lilacinum and their inhibition on phytophthora revealed by genome mining.</title>
        <authorList>
            <person name="Wang G."/>
            <person name="Liu Z."/>
            <person name="Lin R."/>
            <person name="Li E."/>
            <person name="Mao Z."/>
            <person name="Ling J."/>
            <person name="Yang Y."/>
            <person name="Yin W.B."/>
            <person name="Xie B."/>
        </authorList>
    </citation>
    <scope>NUCLEOTIDE SEQUENCE [LARGE SCALE GENOMIC DNA]</scope>
    <source>
        <strain evidence="5">170</strain>
    </source>
</reference>
<dbReference type="STRING" id="1380566.A0A179F8K6"/>
<feature type="domain" description="Peptidase S1" evidence="4">
    <location>
        <begin position="20"/>
        <end position="255"/>
    </location>
</feature>
<dbReference type="Gene3D" id="2.40.10.10">
    <property type="entry name" value="Trypsin-like serine proteases"/>
    <property type="match status" value="1"/>
</dbReference>
<dbReference type="SMART" id="SM00020">
    <property type="entry name" value="Tryp_SPc"/>
    <property type="match status" value="1"/>
</dbReference>
<keyword evidence="6" id="KW-1185">Reference proteome</keyword>
<dbReference type="InterPro" id="IPR001314">
    <property type="entry name" value="Peptidase_S1A"/>
</dbReference>
<evidence type="ECO:0000313" key="6">
    <source>
        <dbReference type="Proteomes" id="UP000078397"/>
    </source>
</evidence>
<proteinExistence type="inferred from homology"/>
<evidence type="ECO:0000256" key="2">
    <source>
        <dbReference type="ARBA" id="ARBA00023157"/>
    </source>
</evidence>
<dbReference type="InterPro" id="IPR050430">
    <property type="entry name" value="Peptidase_S1"/>
</dbReference>
<sequence length="267" mass="29129">MKASLASLVGILAASPASAIIGGESVPAGKYPYIVSIYRPDLQATKHRALNQCTGVLLSKNLVLTSSSCLQFNRKPLTKIALNSTEKFLPRGDKMLFRMGRWSSPRNWRHIGQEYNIALIWFKGDHNITQFARLPTRGQVPREGEVATAVGFGVMSFRGDKSDVLRELTLPITDTASCVERFHDVMYVEGDKVCADACSEGRSSTCEGDSGGPVIVNDTVVGIISDGPLCRRGGCFPSVFTVVAEHLPFIETGMLHPEPDRLVMEVE</sequence>
<dbReference type="InterPro" id="IPR043504">
    <property type="entry name" value="Peptidase_S1_PA_chymotrypsin"/>
</dbReference>
<dbReference type="KEGG" id="pchm:VFPPC_09607"/>
<dbReference type="SUPFAM" id="SSF50494">
    <property type="entry name" value="Trypsin-like serine proteases"/>
    <property type="match status" value="1"/>
</dbReference>
<dbReference type="EMBL" id="LSBJ02000007">
    <property type="protein sequence ID" value="OAQ61824.1"/>
    <property type="molecule type" value="Genomic_DNA"/>
</dbReference>
<comment type="similarity">
    <text evidence="1">Belongs to the peptidase S1 family.</text>
</comment>
<dbReference type="OrthoDB" id="6380398at2759"/>
<dbReference type="PRINTS" id="PR00722">
    <property type="entry name" value="CHYMOTRYPSIN"/>
</dbReference>
<dbReference type="InterPro" id="IPR009003">
    <property type="entry name" value="Peptidase_S1_PA"/>
</dbReference>
<evidence type="ECO:0000313" key="5">
    <source>
        <dbReference type="EMBL" id="OAQ61824.1"/>
    </source>
</evidence>
<evidence type="ECO:0000256" key="3">
    <source>
        <dbReference type="SAM" id="SignalP"/>
    </source>
</evidence>
<evidence type="ECO:0000259" key="4">
    <source>
        <dbReference type="PROSITE" id="PS50240"/>
    </source>
</evidence>